<reference evidence="1 2" key="1">
    <citation type="journal article" date="2019" name="Int. J. Syst. Evol. Microbiol.">
        <title>The Global Catalogue of Microorganisms (GCM) 10K type strain sequencing project: providing services to taxonomists for standard genome sequencing and annotation.</title>
        <authorList>
            <consortium name="The Broad Institute Genomics Platform"/>
            <consortium name="The Broad Institute Genome Sequencing Center for Infectious Disease"/>
            <person name="Wu L."/>
            <person name="Ma J."/>
        </authorList>
    </citation>
    <scope>NUCLEOTIDE SEQUENCE [LARGE SCALE GENOMIC DNA]</scope>
    <source>
        <strain evidence="1 2">JCM 16221</strain>
    </source>
</reference>
<accession>A0ABN3GST6</accession>
<dbReference type="SUPFAM" id="SSF51735">
    <property type="entry name" value="NAD(P)-binding Rossmann-fold domains"/>
    <property type="match status" value="1"/>
</dbReference>
<sequence>MSAEPSPKMLYLSRSDITAVGGAEAELYVSALRAGLIEHAAGNSVQPLKPYLRTAGKQGHIADRIIAMPAHVGDPGLSGIKWIGSKHDNPATRGVERASAVIVLNDPESNYPVAVLEGSQISAWRTAGVTCLAAEHLARDGFTDVSLVGCGLIGGTQITALLQRFGDIRAVHLYDANPETARALADRIGAEHPSVRARVAESAEDAVRAGDLVVPCTVTSEPYLEFDWLKPGSLLCNVSIMDTHKEAFLKADKVVVDDWEQSNREKKIINQLVLEGSFSREQLHAELGEILAGTRPGRTDDDEIILLNPMGMAVEDIACAGAVYERARAQGVGTWLELY</sequence>
<dbReference type="InterPro" id="IPR023401">
    <property type="entry name" value="ODC_N"/>
</dbReference>
<evidence type="ECO:0000313" key="1">
    <source>
        <dbReference type="EMBL" id="GAA2360103.1"/>
    </source>
</evidence>
<comment type="caution">
    <text evidence="1">The sequence shown here is derived from an EMBL/GenBank/DDBJ whole genome shotgun (WGS) entry which is preliminary data.</text>
</comment>
<dbReference type="PANTHER" id="PTHR13812:SF19">
    <property type="entry name" value="KETIMINE REDUCTASE MU-CRYSTALLIN"/>
    <property type="match status" value="1"/>
</dbReference>
<dbReference type="Pfam" id="PF02423">
    <property type="entry name" value="OCD_Mu_crystall"/>
    <property type="match status" value="1"/>
</dbReference>
<gene>
    <name evidence="1" type="primary">sbnB</name>
    <name evidence="1" type="ORF">GCM10009854_43840</name>
</gene>
<organism evidence="1 2">
    <name type="scientific">Saccharopolyspora halophila</name>
    <dbReference type="NCBI Taxonomy" id="405551"/>
    <lineage>
        <taxon>Bacteria</taxon>
        <taxon>Bacillati</taxon>
        <taxon>Actinomycetota</taxon>
        <taxon>Actinomycetes</taxon>
        <taxon>Pseudonocardiales</taxon>
        <taxon>Pseudonocardiaceae</taxon>
        <taxon>Saccharopolyspora</taxon>
    </lineage>
</organism>
<dbReference type="EMBL" id="BAAARA010000021">
    <property type="protein sequence ID" value="GAA2360103.1"/>
    <property type="molecule type" value="Genomic_DNA"/>
</dbReference>
<evidence type="ECO:0000313" key="2">
    <source>
        <dbReference type="Proteomes" id="UP001501218"/>
    </source>
</evidence>
<dbReference type="InterPro" id="IPR036291">
    <property type="entry name" value="NAD(P)-bd_dom_sf"/>
</dbReference>
<proteinExistence type="predicted"/>
<dbReference type="NCBIfam" id="TIGR03944">
    <property type="entry name" value="dehyd_SbnB_fam"/>
    <property type="match status" value="1"/>
</dbReference>
<dbReference type="InterPro" id="IPR003462">
    <property type="entry name" value="ODC_Mu_crystall"/>
</dbReference>
<dbReference type="RefSeq" id="WP_344136192.1">
    <property type="nucleotide sequence ID" value="NZ_BAAARA010000021.1"/>
</dbReference>
<dbReference type="PANTHER" id="PTHR13812">
    <property type="entry name" value="KETIMINE REDUCTASE MU-CRYSTALLIN"/>
    <property type="match status" value="1"/>
</dbReference>
<protein>
    <submittedName>
        <fullName evidence="1">N-[(2S)-2-amino-2-carboxyethyl]-L-glutamate dehydrogenase SbnB</fullName>
    </submittedName>
</protein>
<dbReference type="Gene3D" id="3.40.50.720">
    <property type="entry name" value="NAD(P)-binding Rossmann-like Domain"/>
    <property type="match status" value="1"/>
</dbReference>
<name>A0ABN3GST6_9PSEU</name>
<keyword evidence="2" id="KW-1185">Reference proteome</keyword>
<dbReference type="Proteomes" id="UP001501218">
    <property type="component" value="Unassembled WGS sequence"/>
</dbReference>
<dbReference type="InterPro" id="IPR023866">
    <property type="entry name" value="SbnB"/>
</dbReference>
<dbReference type="Gene3D" id="3.30.1780.10">
    <property type="entry name" value="ornithine cyclodeaminase, domain 1"/>
    <property type="match status" value="1"/>
</dbReference>
<dbReference type="PIRSF" id="PIRSF001439">
    <property type="entry name" value="CryM"/>
    <property type="match status" value="1"/>
</dbReference>